<reference evidence="15 16" key="1">
    <citation type="journal article" date="2024" name="Science">
        <title>Giant polyketide synthase enzymes in the biosynthesis of giant marine polyether toxins.</title>
        <authorList>
            <person name="Fallon T.R."/>
            <person name="Shende V.V."/>
            <person name="Wierzbicki I.H."/>
            <person name="Pendleton A.L."/>
            <person name="Watervoot N.F."/>
            <person name="Auber R.P."/>
            <person name="Gonzalez D.J."/>
            <person name="Wisecaver J.H."/>
            <person name="Moore B.S."/>
        </authorList>
    </citation>
    <scope>NUCLEOTIDE SEQUENCE [LARGE SCALE GENOMIC DNA]</scope>
    <source>
        <strain evidence="15 16">12B1</strain>
    </source>
</reference>
<dbReference type="PANTHER" id="PTHR22983">
    <property type="entry name" value="PROTEIN KINASE RELATED"/>
    <property type="match status" value="1"/>
</dbReference>
<evidence type="ECO:0000256" key="10">
    <source>
        <dbReference type="ARBA" id="ARBA00047899"/>
    </source>
</evidence>
<comment type="catalytic activity">
    <reaction evidence="11">
        <text>L-seryl-[protein] + ATP = O-phospho-L-seryl-[protein] + ADP + H(+)</text>
        <dbReference type="Rhea" id="RHEA:17989"/>
        <dbReference type="Rhea" id="RHEA-COMP:9863"/>
        <dbReference type="Rhea" id="RHEA-COMP:11604"/>
        <dbReference type="ChEBI" id="CHEBI:15378"/>
        <dbReference type="ChEBI" id="CHEBI:29999"/>
        <dbReference type="ChEBI" id="CHEBI:30616"/>
        <dbReference type="ChEBI" id="CHEBI:83421"/>
        <dbReference type="ChEBI" id="CHEBI:456216"/>
        <dbReference type="EC" id="2.7.11.1"/>
    </reaction>
</comment>
<dbReference type="InterPro" id="IPR016024">
    <property type="entry name" value="ARM-type_fold"/>
</dbReference>
<dbReference type="GO" id="GO:0005856">
    <property type="term" value="C:cytoskeleton"/>
    <property type="evidence" value="ECO:0007669"/>
    <property type="project" value="UniProtKB-SubCell"/>
</dbReference>
<proteinExistence type="predicted"/>
<dbReference type="Gene3D" id="1.25.10.10">
    <property type="entry name" value="Leucine-rich Repeat Variant"/>
    <property type="match status" value="2"/>
</dbReference>
<keyword evidence="4" id="KW-0723">Serine/threonine-protein kinase</keyword>
<evidence type="ECO:0000256" key="8">
    <source>
        <dbReference type="ARBA" id="ARBA00022840"/>
    </source>
</evidence>
<evidence type="ECO:0000256" key="3">
    <source>
        <dbReference type="ARBA" id="ARBA00022490"/>
    </source>
</evidence>
<feature type="compositionally biased region" description="Polar residues" evidence="13">
    <location>
        <begin position="615"/>
        <end position="626"/>
    </location>
</feature>
<dbReference type="Proteomes" id="UP001515480">
    <property type="component" value="Unassembled WGS sequence"/>
</dbReference>
<feature type="compositionally biased region" description="Polar residues" evidence="13">
    <location>
        <begin position="420"/>
        <end position="432"/>
    </location>
</feature>
<accession>A0AB34K419</accession>
<dbReference type="Gene3D" id="1.10.510.10">
    <property type="entry name" value="Transferase(Phosphotransferase) domain 1"/>
    <property type="match status" value="1"/>
</dbReference>
<feature type="compositionally biased region" description="Pro residues" evidence="13">
    <location>
        <begin position="372"/>
        <end position="383"/>
    </location>
</feature>
<feature type="compositionally biased region" description="Pro residues" evidence="13">
    <location>
        <begin position="500"/>
        <end position="514"/>
    </location>
</feature>
<keyword evidence="3" id="KW-0963">Cytoplasm</keyword>
<evidence type="ECO:0000256" key="11">
    <source>
        <dbReference type="ARBA" id="ARBA00048679"/>
    </source>
</evidence>
<evidence type="ECO:0000313" key="16">
    <source>
        <dbReference type="Proteomes" id="UP001515480"/>
    </source>
</evidence>
<dbReference type="PROSITE" id="PS00107">
    <property type="entry name" value="PROTEIN_KINASE_ATP"/>
    <property type="match status" value="1"/>
</dbReference>
<dbReference type="InterPro" id="IPR011009">
    <property type="entry name" value="Kinase-like_dom_sf"/>
</dbReference>
<comment type="subcellular location">
    <subcellularLocation>
        <location evidence="1">Cytoplasm</location>
        <location evidence="1">Cytoskeleton</location>
    </subcellularLocation>
</comment>
<evidence type="ECO:0000256" key="1">
    <source>
        <dbReference type="ARBA" id="ARBA00004245"/>
    </source>
</evidence>
<evidence type="ECO:0000256" key="12">
    <source>
        <dbReference type="PROSITE-ProRule" id="PRU10141"/>
    </source>
</evidence>
<dbReference type="PROSITE" id="PS00108">
    <property type="entry name" value="PROTEIN_KINASE_ST"/>
    <property type="match status" value="1"/>
</dbReference>
<dbReference type="InterPro" id="IPR008271">
    <property type="entry name" value="Ser/Thr_kinase_AS"/>
</dbReference>
<feature type="region of interest" description="Disordered" evidence="13">
    <location>
        <begin position="580"/>
        <end position="632"/>
    </location>
</feature>
<sequence length="1772" mass="187929">MENYHVLELVGEGSFGKVYKGRRRYCGQIVALKIIPTAGRSETELVSLRQEIDILRTLRHENIVLMLDYFETEDGMCVVTEFAQGELFALLEDDKSLPETEIRAIASQLTHALQYLHSNRVIHRDMKPQNVLVGANSRVMLCDFGFARAMSNQTTVLTSIKGTPLYMSPELVQELPYDHKSDLWSLGVILYELFVGQPPFYTNNIYSLINMILKDPVVYPPTMSVAFKSFLKGLLTKDPKRRMGWPELMRHPFISASSNRRLTQRVAPHALKLRLLNPTEFLSVLPPVRLLPPMPAVCHIIRLHPTSSRRHATERELHNVLAQVPPQCDPELLVQPESLEAREKHQRGDIPAHEHPGGEADDAKAPASQSSHPPPTQPPPKQPAAPHSDTKQKQPQHRSPPPRVPGRPARRQPSLPHTPASENQPHDGQQTVEAAKQPQKPSQATRPRPGAARKAPTPSATKLKPPAGREAAKEAAKVVSPAAPGGGLQSRPAHAVSQDPPTPASRELPPPPPAVRRAHGALGTHNETPAAQGNSCAAGEAKALGGHREAAEVQGACARGGDGRAHGGGHSIPALREEAHCANGSGAPSHDPSSASLGVTPQPPKRFLPRGNETPGPQTMHSSCADGSTPALSKLRTGHSVEPELTPCCAAIGKAAHVLSPDEAGNWQRSPATLGACGFSTPASGTRDMGGGRAASRFDGLAVAKLVLPESPDNAATPSRPPPASGQLGGSSVPPDGGGPPEEKAASLPWGEAEEDGAWIRPREMGQDAKPVRQTRLQRVLAALRGNADGGWPELQLLCRAGAAPAAVQLPEMAALIAQPLQAVLNQISRHASAAESGVRPAADAVALAAQGHAALETLCDLLRTPSSAPRSPEWEAGCAQLPAILGELLRMLLAWPEVFGGEVTIRLVPEVLQALETPLRGVACADGESFPPISMLPSTGGGVGESSEYWLPTGWASKCISILAPQLPALLPKQELQLAALRCMCTLFAAVPHLPPSAAHSHAVHGGGREMCVVAEHVQLVEALQHPGVIRALCDPMGQRHEFYVLAVLSALVHTSASGGGAVESDPSHEPASAKQGQLHAAQLEATFALCTAGHSLCGQVGQQLLAWRSRAAQWVSQSPLPTLRLLLHCSRAQPALAAALATDELLLQALWERVPMKREAEAHDCRLPALLLLAALLSHGCLRPSSVAVQLALARLADLTLLMEPQDTEGAHSADAAALASAAAACVAELLRADASSAQTLAYLDTHAASEATFPPLQGHATCRGAVQLVVHWLDALDRPAFSRAVGHALHRAEGSCFAVGVTRPADGFATLLHRLLVRLPRKHALCSGLSATPFWERIGATLAASSRRASLPLLSATGTLSMVKAACEALGKHAHTSATLLDQRLLAAVCALVHTDELRALRDLPAARGGGCRAAATLLNGVSLLLHVPFSSRGEQSTHALVRLQQAMYSKQIVRTLQQALPIVAPEEGEVAVGLMSRLVLGSNHFAQQFVQVGGAQPTVLRELLGAGRSAGALTDGLLILCQLARTSGPDQAGYNELRSFDLCKLLPPLLQHADAGVRAKVCNLLGNLCRHSEGFYVYMLQLDLLPLLVQRCSDPDAATRKFACFAIGNAGFHSSSLYAHLMPCIPLLVANLRDADPKTRANSAGALGNLGRNGARLCDALNAAGAPSALLEVVRAAIGENGPSTDLGPARTALFSLGNLAAHRRCADAIRELDAQPILQMVESLGDDVLAKYSERLQKKLEHAGYEASKHTPLPLRRAVLPADAAHG</sequence>
<feature type="domain" description="Protein kinase" evidence="14">
    <location>
        <begin position="4"/>
        <end position="254"/>
    </location>
</feature>
<name>A0AB34K419_PRYPA</name>
<dbReference type="SMART" id="SM00220">
    <property type="entry name" value="S_TKc"/>
    <property type="match status" value="1"/>
</dbReference>
<organism evidence="15 16">
    <name type="scientific">Prymnesium parvum</name>
    <name type="common">Toxic golden alga</name>
    <dbReference type="NCBI Taxonomy" id="97485"/>
    <lineage>
        <taxon>Eukaryota</taxon>
        <taxon>Haptista</taxon>
        <taxon>Haptophyta</taxon>
        <taxon>Prymnesiophyceae</taxon>
        <taxon>Prymnesiales</taxon>
        <taxon>Prymnesiaceae</taxon>
        <taxon>Prymnesium</taxon>
    </lineage>
</organism>
<dbReference type="SUPFAM" id="SSF56112">
    <property type="entry name" value="Protein kinase-like (PK-like)"/>
    <property type="match status" value="1"/>
</dbReference>
<protein>
    <recommendedName>
        <fullName evidence="2">non-specific serine/threonine protein kinase</fullName>
        <ecNumber evidence="2">2.7.11.1</ecNumber>
    </recommendedName>
</protein>
<feature type="binding site" evidence="12">
    <location>
        <position position="33"/>
    </location>
    <ligand>
        <name>ATP</name>
        <dbReference type="ChEBI" id="CHEBI:30616"/>
    </ligand>
</feature>
<dbReference type="GO" id="GO:0005737">
    <property type="term" value="C:cytoplasm"/>
    <property type="evidence" value="ECO:0007669"/>
    <property type="project" value="UniProtKB-ARBA"/>
</dbReference>
<comment type="caution">
    <text evidence="15">The sequence shown here is derived from an EMBL/GenBank/DDBJ whole genome shotgun (WGS) entry which is preliminary data.</text>
</comment>
<evidence type="ECO:0000256" key="5">
    <source>
        <dbReference type="ARBA" id="ARBA00022679"/>
    </source>
</evidence>
<dbReference type="Pfam" id="PF00069">
    <property type="entry name" value="Pkinase"/>
    <property type="match status" value="1"/>
</dbReference>
<dbReference type="InterPro" id="IPR011989">
    <property type="entry name" value="ARM-like"/>
</dbReference>
<dbReference type="CDD" id="cd14002">
    <property type="entry name" value="STKc_STK36"/>
    <property type="match status" value="1"/>
</dbReference>
<gene>
    <name evidence="15" type="ORF">AB1Y20_009258</name>
</gene>
<dbReference type="InterPro" id="IPR017441">
    <property type="entry name" value="Protein_kinase_ATP_BS"/>
</dbReference>
<evidence type="ECO:0000256" key="2">
    <source>
        <dbReference type="ARBA" id="ARBA00012513"/>
    </source>
</evidence>
<dbReference type="PANTHER" id="PTHR22983:SF6">
    <property type="entry name" value="SERINE_THREONINE-PROTEIN KINASE 36"/>
    <property type="match status" value="1"/>
</dbReference>
<comment type="catalytic activity">
    <reaction evidence="10">
        <text>L-threonyl-[protein] + ATP = O-phospho-L-threonyl-[protein] + ADP + H(+)</text>
        <dbReference type="Rhea" id="RHEA:46608"/>
        <dbReference type="Rhea" id="RHEA-COMP:11060"/>
        <dbReference type="Rhea" id="RHEA-COMP:11605"/>
        <dbReference type="ChEBI" id="CHEBI:15378"/>
        <dbReference type="ChEBI" id="CHEBI:30013"/>
        <dbReference type="ChEBI" id="CHEBI:30616"/>
        <dbReference type="ChEBI" id="CHEBI:61977"/>
        <dbReference type="ChEBI" id="CHEBI:456216"/>
        <dbReference type="EC" id="2.7.11.1"/>
    </reaction>
</comment>
<evidence type="ECO:0000313" key="15">
    <source>
        <dbReference type="EMBL" id="KAL1527882.1"/>
    </source>
</evidence>
<evidence type="ECO:0000256" key="6">
    <source>
        <dbReference type="ARBA" id="ARBA00022741"/>
    </source>
</evidence>
<feature type="compositionally biased region" description="Polar residues" evidence="13">
    <location>
        <begin position="525"/>
        <end position="535"/>
    </location>
</feature>
<evidence type="ECO:0000256" key="9">
    <source>
        <dbReference type="ARBA" id="ARBA00023212"/>
    </source>
</evidence>
<keyword evidence="9" id="KW-0206">Cytoskeleton</keyword>
<keyword evidence="8 12" id="KW-0067">ATP-binding</keyword>
<evidence type="ECO:0000256" key="7">
    <source>
        <dbReference type="ARBA" id="ARBA00022777"/>
    </source>
</evidence>
<dbReference type="EMBL" id="JBGBPQ010000002">
    <property type="protein sequence ID" value="KAL1527882.1"/>
    <property type="molecule type" value="Genomic_DNA"/>
</dbReference>
<dbReference type="InterPro" id="IPR000719">
    <property type="entry name" value="Prot_kinase_dom"/>
</dbReference>
<evidence type="ECO:0000256" key="13">
    <source>
        <dbReference type="SAM" id="MobiDB-lite"/>
    </source>
</evidence>
<dbReference type="PROSITE" id="PS50011">
    <property type="entry name" value="PROTEIN_KINASE_DOM"/>
    <property type="match status" value="1"/>
</dbReference>
<keyword evidence="7" id="KW-0418">Kinase</keyword>
<evidence type="ECO:0000256" key="4">
    <source>
        <dbReference type="ARBA" id="ARBA00022527"/>
    </source>
</evidence>
<feature type="region of interest" description="Disordered" evidence="13">
    <location>
        <begin position="341"/>
        <end position="552"/>
    </location>
</feature>
<keyword evidence="16" id="KW-1185">Reference proteome</keyword>
<feature type="region of interest" description="Disordered" evidence="13">
    <location>
        <begin position="711"/>
        <end position="751"/>
    </location>
</feature>
<dbReference type="SUPFAM" id="SSF48371">
    <property type="entry name" value="ARM repeat"/>
    <property type="match status" value="1"/>
</dbReference>
<dbReference type="GO" id="GO:0004674">
    <property type="term" value="F:protein serine/threonine kinase activity"/>
    <property type="evidence" value="ECO:0007669"/>
    <property type="project" value="UniProtKB-KW"/>
</dbReference>
<keyword evidence="6 12" id="KW-0547">Nucleotide-binding</keyword>
<dbReference type="FunFam" id="1.10.510.10:FF:000292">
    <property type="entry name" value="Serine/threonine-protein kinase 36"/>
    <property type="match status" value="1"/>
</dbReference>
<dbReference type="GO" id="GO:0005524">
    <property type="term" value="F:ATP binding"/>
    <property type="evidence" value="ECO:0007669"/>
    <property type="project" value="UniProtKB-UniRule"/>
</dbReference>
<keyword evidence="5" id="KW-0808">Transferase</keyword>
<feature type="compositionally biased region" description="Basic and acidic residues" evidence="13">
    <location>
        <begin position="341"/>
        <end position="364"/>
    </location>
</feature>
<dbReference type="EC" id="2.7.11.1" evidence="2"/>
<evidence type="ECO:0000259" key="14">
    <source>
        <dbReference type="PROSITE" id="PS50011"/>
    </source>
</evidence>